<dbReference type="AlphaFoldDB" id="A0A3P6CX07"/>
<organism evidence="2">
    <name type="scientific">Brassica campestris</name>
    <name type="common">Field mustard</name>
    <dbReference type="NCBI Taxonomy" id="3711"/>
    <lineage>
        <taxon>Eukaryota</taxon>
        <taxon>Viridiplantae</taxon>
        <taxon>Streptophyta</taxon>
        <taxon>Embryophyta</taxon>
        <taxon>Tracheophyta</taxon>
        <taxon>Spermatophyta</taxon>
        <taxon>Magnoliopsida</taxon>
        <taxon>eudicotyledons</taxon>
        <taxon>Gunneridae</taxon>
        <taxon>Pentapetalae</taxon>
        <taxon>rosids</taxon>
        <taxon>malvids</taxon>
        <taxon>Brassicales</taxon>
        <taxon>Brassicaceae</taxon>
        <taxon>Brassiceae</taxon>
        <taxon>Brassica</taxon>
    </lineage>
</organism>
<reference evidence="2" key="1">
    <citation type="submission" date="2018-11" db="EMBL/GenBank/DDBJ databases">
        <authorList>
            <consortium name="Genoscope - CEA"/>
            <person name="William W."/>
        </authorList>
    </citation>
    <scope>NUCLEOTIDE SEQUENCE</scope>
</reference>
<proteinExistence type="predicted"/>
<evidence type="ECO:0000313" key="2">
    <source>
        <dbReference type="EMBL" id="VDD17104.1"/>
    </source>
</evidence>
<dbReference type="EMBL" id="LR031577">
    <property type="protein sequence ID" value="VDD17104.1"/>
    <property type="molecule type" value="Genomic_DNA"/>
</dbReference>
<dbReference type="PANTHER" id="PTHR46546:SF4">
    <property type="entry name" value="SHEWANELLA-LIKE PROTEIN PHOSPHATASE 1"/>
    <property type="match status" value="1"/>
</dbReference>
<gene>
    <name evidence="2" type="ORF">BRAA10T42817Z</name>
</gene>
<protein>
    <recommendedName>
        <fullName evidence="1">Calcineurin-like phosphoesterase domain-containing protein</fullName>
    </recommendedName>
</protein>
<accession>A0A3P6CX07</accession>
<dbReference type="PANTHER" id="PTHR46546">
    <property type="entry name" value="SHEWANELLA-LIKE PROTEIN PHOSPHATASE 1"/>
    <property type="match status" value="1"/>
</dbReference>
<sequence>MHLNPKSQLSSSLRRIIAPPPPQPMTSFYLNSLLPLPPSHPQKLLEPSSSSPLSISNSSEVALKPIVINGDPPTFVSAPSRRIIADFFTFWATRIVGDLHGDLSKARDALQIAGVLSSDGKDQWIFLRVQVVVQVGDILDRGEDEIAILSLLRLLDEQAKANGGAVFQVNGNHETMNVEGDFRYVDTRAFDECIDFLDYLEDYAQDWDKAFKNWIFESRQWKQDRRNSQTYWDQWNIVKRQKGVIARSVLFRPGGRLACELSRHGVVLRVNNWVFCHGGLLPHHVAYGVERINREVSTWMKSSSDEEDSPEMPFIATRGQVESSKTVKSSSAWIECVFLSSEYLYNQVGKILRDSLEAVGAKAMVVGHTPQLSGVNCEYGCGIWRVDVGMSSGVLDSRPEVLEIRGDKARVIRSNQDTLHELQVADYI</sequence>
<evidence type="ECO:0000259" key="1">
    <source>
        <dbReference type="Pfam" id="PF00149"/>
    </source>
</evidence>
<name>A0A3P6CX07_BRACM</name>
<dbReference type="InterPro" id="IPR004843">
    <property type="entry name" value="Calcineurin-like_PHP"/>
</dbReference>
<dbReference type="InterPro" id="IPR029052">
    <property type="entry name" value="Metallo-depent_PP-like"/>
</dbReference>
<dbReference type="GO" id="GO:0016787">
    <property type="term" value="F:hydrolase activity"/>
    <property type="evidence" value="ECO:0007669"/>
    <property type="project" value="InterPro"/>
</dbReference>
<dbReference type="SUPFAM" id="SSF56300">
    <property type="entry name" value="Metallo-dependent phosphatases"/>
    <property type="match status" value="1"/>
</dbReference>
<dbReference type="Gene3D" id="3.60.21.10">
    <property type="match status" value="1"/>
</dbReference>
<dbReference type="Pfam" id="PF00149">
    <property type="entry name" value="Metallophos"/>
    <property type="match status" value="1"/>
</dbReference>
<feature type="domain" description="Calcineurin-like phosphoesterase" evidence="1">
    <location>
        <begin position="95"/>
        <end position="255"/>
    </location>
</feature>